<reference evidence="13" key="1">
    <citation type="submission" date="2019-08" db="EMBL/GenBank/DDBJ databases">
        <authorList>
            <person name="Kucharzyk K."/>
            <person name="Murdoch R.W."/>
            <person name="Higgins S."/>
            <person name="Loffler F."/>
        </authorList>
    </citation>
    <scope>NUCLEOTIDE SEQUENCE</scope>
</reference>
<feature type="region of interest" description="Disordered" evidence="10">
    <location>
        <begin position="1"/>
        <end position="53"/>
    </location>
</feature>
<proteinExistence type="inferred from homology"/>
<evidence type="ECO:0000256" key="6">
    <source>
        <dbReference type="ARBA" id="ARBA00022679"/>
    </source>
</evidence>
<evidence type="ECO:0000313" key="13">
    <source>
        <dbReference type="EMBL" id="MPM80229.1"/>
    </source>
</evidence>
<dbReference type="InterPro" id="IPR036631">
    <property type="entry name" value="MGMT_N_sf"/>
</dbReference>
<comment type="catalytic activity">
    <reaction evidence="1">
        <text>a 4-O-methyl-thymidine in DNA + L-cysteinyl-[protein] = a thymidine in DNA + S-methyl-L-cysteinyl-[protein]</text>
        <dbReference type="Rhea" id="RHEA:53428"/>
        <dbReference type="Rhea" id="RHEA-COMP:10131"/>
        <dbReference type="Rhea" id="RHEA-COMP:10132"/>
        <dbReference type="Rhea" id="RHEA-COMP:13555"/>
        <dbReference type="Rhea" id="RHEA-COMP:13556"/>
        <dbReference type="ChEBI" id="CHEBI:29950"/>
        <dbReference type="ChEBI" id="CHEBI:82612"/>
        <dbReference type="ChEBI" id="CHEBI:137386"/>
        <dbReference type="ChEBI" id="CHEBI:137387"/>
        <dbReference type="EC" id="2.1.1.63"/>
    </reaction>
</comment>
<keyword evidence="6 13" id="KW-0808">Transferase</keyword>
<evidence type="ECO:0000256" key="1">
    <source>
        <dbReference type="ARBA" id="ARBA00001286"/>
    </source>
</evidence>
<evidence type="ECO:0000259" key="12">
    <source>
        <dbReference type="Pfam" id="PF02870"/>
    </source>
</evidence>
<dbReference type="GO" id="GO:0003908">
    <property type="term" value="F:methylated-DNA-[protein]-cysteine S-methyltransferase activity"/>
    <property type="evidence" value="ECO:0007669"/>
    <property type="project" value="UniProtKB-EC"/>
</dbReference>
<gene>
    <name evidence="13" type="primary">ogt_40</name>
    <name evidence="13" type="ORF">SDC9_127276</name>
</gene>
<evidence type="ECO:0000256" key="7">
    <source>
        <dbReference type="ARBA" id="ARBA00022763"/>
    </source>
</evidence>
<dbReference type="SUPFAM" id="SSF53155">
    <property type="entry name" value="Methylated DNA-protein cysteine methyltransferase domain"/>
    <property type="match status" value="1"/>
</dbReference>
<dbReference type="GO" id="GO:0032259">
    <property type="term" value="P:methylation"/>
    <property type="evidence" value="ECO:0007669"/>
    <property type="project" value="UniProtKB-KW"/>
</dbReference>
<evidence type="ECO:0000259" key="11">
    <source>
        <dbReference type="Pfam" id="PF01035"/>
    </source>
</evidence>
<dbReference type="AlphaFoldDB" id="A0A645CTK5"/>
<keyword evidence="8" id="KW-0234">DNA repair</keyword>
<dbReference type="FunFam" id="1.10.10.10:FF:000214">
    <property type="entry name" value="Methylated-DNA--protein-cysteine methyltransferase"/>
    <property type="match status" value="1"/>
</dbReference>
<dbReference type="Gene3D" id="1.10.10.10">
    <property type="entry name" value="Winged helix-like DNA-binding domain superfamily/Winged helix DNA-binding domain"/>
    <property type="match status" value="1"/>
</dbReference>
<dbReference type="InterPro" id="IPR036217">
    <property type="entry name" value="MethylDNA_cys_MeTrfase_DNAb"/>
</dbReference>
<dbReference type="EC" id="2.1.1.63" evidence="3"/>
<dbReference type="Gene3D" id="3.30.160.70">
    <property type="entry name" value="Methylated DNA-protein cysteine methyltransferase domain"/>
    <property type="match status" value="1"/>
</dbReference>
<sequence length="261" mass="27448">MIIDPTSGTMTDAAAPGVATRDAAGTDTAAPRTVPTDTTTNTATTDTATTASTSAPAGFEALAPVDPRDVSALEARLIRAAAERSLLDIAYRTVDSPLGPLLLAATERGLVRVAFELEGFDSVLEALASRLSPRILRAPQLLDPAAKELEEYFTGSRRSFDLLVDLVLSSGFRQTVQRYLPHIRYGHTLSYRAVAERVGNPKASRAVGTACATNPLPIVVPCHRVVRTDGGLGGYLGGTAAKQTLLTLERSGSERGTTDDG</sequence>
<evidence type="ECO:0000256" key="4">
    <source>
        <dbReference type="ARBA" id="ARBA00022490"/>
    </source>
</evidence>
<comment type="catalytic activity">
    <reaction evidence="9">
        <text>a 6-O-methyl-2'-deoxyguanosine in DNA + L-cysteinyl-[protein] = S-methyl-L-cysteinyl-[protein] + a 2'-deoxyguanosine in DNA</text>
        <dbReference type="Rhea" id="RHEA:24000"/>
        <dbReference type="Rhea" id="RHEA-COMP:10131"/>
        <dbReference type="Rhea" id="RHEA-COMP:10132"/>
        <dbReference type="Rhea" id="RHEA-COMP:11367"/>
        <dbReference type="Rhea" id="RHEA-COMP:11368"/>
        <dbReference type="ChEBI" id="CHEBI:29950"/>
        <dbReference type="ChEBI" id="CHEBI:82612"/>
        <dbReference type="ChEBI" id="CHEBI:85445"/>
        <dbReference type="ChEBI" id="CHEBI:85448"/>
        <dbReference type="EC" id="2.1.1.63"/>
    </reaction>
</comment>
<dbReference type="InterPro" id="IPR023546">
    <property type="entry name" value="MGMT"/>
</dbReference>
<protein>
    <recommendedName>
        <fullName evidence="3">methylated-DNA--[protein]-cysteine S-methyltransferase</fullName>
        <ecNumber evidence="3">2.1.1.63</ecNumber>
    </recommendedName>
</protein>
<evidence type="ECO:0000256" key="8">
    <source>
        <dbReference type="ARBA" id="ARBA00023204"/>
    </source>
</evidence>
<dbReference type="PANTHER" id="PTHR10815">
    <property type="entry name" value="METHYLATED-DNA--PROTEIN-CYSTEINE METHYLTRANSFERASE"/>
    <property type="match status" value="1"/>
</dbReference>
<name>A0A645CTK5_9ZZZZ</name>
<dbReference type="InterPro" id="IPR036388">
    <property type="entry name" value="WH-like_DNA-bd_sf"/>
</dbReference>
<accession>A0A645CTK5</accession>
<dbReference type="HAMAP" id="MF_00772">
    <property type="entry name" value="OGT"/>
    <property type="match status" value="1"/>
</dbReference>
<dbReference type="EMBL" id="VSSQ01029912">
    <property type="protein sequence ID" value="MPM80229.1"/>
    <property type="molecule type" value="Genomic_DNA"/>
</dbReference>
<feature type="compositionally biased region" description="Low complexity" evidence="10">
    <location>
        <begin position="19"/>
        <end position="53"/>
    </location>
</feature>
<dbReference type="GO" id="GO:0006281">
    <property type="term" value="P:DNA repair"/>
    <property type="evidence" value="ECO:0007669"/>
    <property type="project" value="UniProtKB-KW"/>
</dbReference>
<feature type="domain" description="Methylated-DNA-[protein]-cysteine S-methyltransferase DNA binding" evidence="11">
    <location>
        <begin position="172"/>
        <end position="250"/>
    </location>
</feature>
<dbReference type="PANTHER" id="PTHR10815:SF5">
    <property type="entry name" value="METHYLATED-DNA--PROTEIN-CYSTEINE METHYLTRANSFERASE"/>
    <property type="match status" value="1"/>
</dbReference>
<dbReference type="Pfam" id="PF02870">
    <property type="entry name" value="Methyltransf_1N"/>
    <property type="match status" value="1"/>
</dbReference>
<dbReference type="InterPro" id="IPR001497">
    <property type="entry name" value="MethylDNA_cys_MeTrfase_AS"/>
</dbReference>
<dbReference type="CDD" id="cd06445">
    <property type="entry name" value="ATase"/>
    <property type="match status" value="1"/>
</dbReference>
<evidence type="ECO:0000256" key="3">
    <source>
        <dbReference type="ARBA" id="ARBA00011918"/>
    </source>
</evidence>
<evidence type="ECO:0000256" key="2">
    <source>
        <dbReference type="ARBA" id="ARBA00008711"/>
    </source>
</evidence>
<feature type="compositionally biased region" description="Polar residues" evidence="10">
    <location>
        <begin position="1"/>
        <end position="10"/>
    </location>
</feature>
<dbReference type="SUPFAM" id="SSF46767">
    <property type="entry name" value="Methylated DNA-protein cysteine methyltransferase, C-terminal domain"/>
    <property type="match status" value="1"/>
</dbReference>
<keyword evidence="5 13" id="KW-0489">Methyltransferase</keyword>
<dbReference type="NCBIfam" id="TIGR00589">
    <property type="entry name" value="ogt"/>
    <property type="match status" value="1"/>
</dbReference>
<evidence type="ECO:0000256" key="5">
    <source>
        <dbReference type="ARBA" id="ARBA00022603"/>
    </source>
</evidence>
<keyword evidence="4" id="KW-0963">Cytoplasm</keyword>
<evidence type="ECO:0000256" key="10">
    <source>
        <dbReference type="SAM" id="MobiDB-lite"/>
    </source>
</evidence>
<comment type="similarity">
    <text evidence="2">Belongs to the MGMT family.</text>
</comment>
<dbReference type="PROSITE" id="PS00374">
    <property type="entry name" value="MGMT"/>
    <property type="match status" value="1"/>
</dbReference>
<feature type="domain" description="Methylguanine DNA methyltransferase ribonuclease-like" evidence="12">
    <location>
        <begin position="89"/>
        <end position="166"/>
    </location>
</feature>
<dbReference type="InterPro" id="IPR014048">
    <property type="entry name" value="MethylDNA_cys_MeTrfase_DNA-bd"/>
</dbReference>
<evidence type="ECO:0000256" key="9">
    <source>
        <dbReference type="ARBA" id="ARBA00049348"/>
    </source>
</evidence>
<dbReference type="InterPro" id="IPR008332">
    <property type="entry name" value="MethylG_MeTrfase_N"/>
</dbReference>
<dbReference type="Pfam" id="PF01035">
    <property type="entry name" value="DNA_binding_1"/>
    <property type="match status" value="1"/>
</dbReference>
<comment type="caution">
    <text evidence="13">The sequence shown here is derived from an EMBL/GenBank/DDBJ whole genome shotgun (WGS) entry which is preliminary data.</text>
</comment>
<organism evidence="13">
    <name type="scientific">bioreactor metagenome</name>
    <dbReference type="NCBI Taxonomy" id="1076179"/>
    <lineage>
        <taxon>unclassified sequences</taxon>
        <taxon>metagenomes</taxon>
        <taxon>ecological metagenomes</taxon>
    </lineage>
</organism>
<keyword evidence="7" id="KW-0227">DNA damage</keyword>